<dbReference type="PRINTS" id="PR00080">
    <property type="entry name" value="SDRFAMILY"/>
</dbReference>
<evidence type="ECO:0000256" key="2">
    <source>
        <dbReference type="ARBA" id="ARBA00023002"/>
    </source>
</evidence>
<dbReference type="Pfam" id="PF00106">
    <property type="entry name" value="adh_short"/>
    <property type="match status" value="1"/>
</dbReference>
<gene>
    <name evidence="4" type="ORF">UFOPK2292_00737</name>
</gene>
<dbReference type="PANTHER" id="PTHR42901">
    <property type="entry name" value="ALCOHOL DEHYDROGENASE"/>
    <property type="match status" value="1"/>
</dbReference>
<dbReference type="GO" id="GO:0016491">
    <property type="term" value="F:oxidoreductase activity"/>
    <property type="evidence" value="ECO:0007669"/>
    <property type="project" value="UniProtKB-KW"/>
</dbReference>
<name>A0A6J6M6F2_9ZZZZ</name>
<keyword evidence="2" id="KW-0560">Oxidoreductase</keyword>
<organism evidence="4">
    <name type="scientific">freshwater metagenome</name>
    <dbReference type="NCBI Taxonomy" id="449393"/>
    <lineage>
        <taxon>unclassified sequences</taxon>
        <taxon>metagenomes</taxon>
        <taxon>ecological metagenomes</taxon>
    </lineage>
</organism>
<sequence>MSKRVLITGAGSGFGKGTAVALAIRGHKVIATTETEVQAIALRSEHPQIQVEKLDITSSVDVAKAATFDVDVLINNAGAGQTGPMADVPIDRVRHLFEVNVFGTLAVTQAVLPKMATKKSGRIIIVSSIGGVIAGPSFGPYAMTKHALEAMGKSMRAELAVSGIDVTLINPGPYNTGFNDRMAASMWEWFGDEAISAPATDLLRAIGSMVTTNQMDPMDVVNRLVELVEAETTTENNFMPPEIRDLVKAQINAG</sequence>
<dbReference type="PROSITE" id="PS00061">
    <property type="entry name" value="ADH_SHORT"/>
    <property type="match status" value="1"/>
</dbReference>
<evidence type="ECO:0000256" key="1">
    <source>
        <dbReference type="ARBA" id="ARBA00006484"/>
    </source>
</evidence>
<feature type="domain" description="Ketoreductase" evidence="3">
    <location>
        <begin position="3"/>
        <end position="174"/>
    </location>
</feature>
<dbReference type="InterPro" id="IPR036291">
    <property type="entry name" value="NAD(P)-bd_dom_sf"/>
</dbReference>
<dbReference type="InterPro" id="IPR002347">
    <property type="entry name" value="SDR_fam"/>
</dbReference>
<dbReference type="InterPro" id="IPR020904">
    <property type="entry name" value="Sc_DH/Rdtase_CS"/>
</dbReference>
<dbReference type="NCBIfam" id="NF006776">
    <property type="entry name" value="PRK09291.1"/>
    <property type="match status" value="1"/>
</dbReference>
<dbReference type="AlphaFoldDB" id="A0A6J6M6F2"/>
<reference evidence="4" key="1">
    <citation type="submission" date="2020-05" db="EMBL/GenBank/DDBJ databases">
        <authorList>
            <person name="Chiriac C."/>
            <person name="Salcher M."/>
            <person name="Ghai R."/>
            <person name="Kavagutti S V."/>
        </authorList>
    </citation>
    <scope>NUCLEOTIDE SEQUENCE</scope>
</reference>
<dbReference type="InterPro" id="IPR057326">
    <property type="entry name" value="KR_dom"/>
</dbReference>
<evidence type="ECO:0000313" key="4">
    <source>
        <dbReference type="EMBL" id="CAB4669681.1"/>
    </source>
</evidence>
<evidence type="ECO:0000259" key="3">
    <source>
        <dbReference type="SMART" id="SM00822"/>
    </source>
</evidence>
<dbReference type="EMBL" id="CAEZWU010000095">
    <property type="protein sequence ID" value="CAB4669681.1"/>
    <property type="molecule type" value="Genomic_DNA"/>
</dbReference>
<dbReference type="PRINTS" id="PR00081">
    <property type="entry name" value="GDHRDH"/>
</dbReference>
<comment type="similarity">
    <text evidence="1">Belongs to the short-chain dehydrogenases/reductases (SDR) family.</text>
</comment>
<dbReference type="PANTHER" id="PTHR42901:SF1">
    <property type="entry name" value="ALCOHOL DEHYDROGENASE"/>
    <property type="match status" value="1"/>
</dbReference>
<dbReference type="CDD" id="cd05374">
    <property type="entry name" value="17beta-HSD-like_SDR_c"/>
    <property type="match status" value="1"/>
</dbReference>
<protein>
    <submittedName>
        <fullName evidence="4">Unannotated protein</fullName>
    </submittedName>
</protein>
<accession>A0A6J6M6F2</accession>
<dbReference type="Gene3D" id="3.40.50.720">
    <property type="entry name" value="NAD(P)-binding Rossmann-like Domain"/>
    <property type="match status" value="1"/>
</dbReference>
<dbReference type="SMART" id="SM00822">
    <property type="entry name" value="PKS_KR"/>
    <property type="match status" value="1"/>
</dbReference>
<dbReference type="SUPFAM" id="SSF51735">
    <property type="entry name" value="NAD(P)-binding Rossmann-fold domains"/>
    <property type="match status" value="1"/>
</dbReference>
<proteinExistence type="inferred from homology"/>